<dbReference type="InterPro" id="IPR001046">
    <property type="entry name" value="NRAMP_fam"/>
</dbReference>
<comment type="caution">
    <text evidence="6">The sequence shown here is derived from an EMBL/GenBank/DDBJ whole genome shotgun (WGS) entry which is preliminary data.</text>
</comment>
<organism evidence="6 7">
    <name type="scientific">Phocicoccus pinnipedialis</name>
    <dbReference type="NCBI Taxonomy" id="110845"/>
    <lineage>
        <taxon>Bacteria</taxon>
        <taxon>Bacillati</taxon>
        <taxon>Bacillota</taxon>
        <taxon>Bacilli</taxon>
        <taxon>Bacillales</taxon>
        <taxon>Salinicoccaceae</taxon>
        <taxon>Phocicoccus</taxon>
    </lineage>
</organism>
<protein>
    <submittedName>
        <fullName evidence="6">Manganese transport protein MntH</fullName>
    </submittedName>
</protein>
<sequence>MFKEFNLLDSKQKRKLIGAIFIMMTASITPAFLITTADLTNELKTTFAFVILVTLIIELGFQMNLWRVVSVSGKPIHYLINTIVPRLGQVISFLVILGGLAFNIIAIIGMGVGFNLAFGLDVKLGATIGVLLAILIFIFKAGRDNLDLIAPILGVVIIFITAFTYFFVFNKVPYDEIFVRTIMPADLGSTIVPIAMVLAGTIGGYISLSGAHRLIDGKITGAKYRHVVTSASNLSVILTSLVRVFIFLIVIGLIASNTILFTDSVLENSFMEIYGSFGNLALGILYIIAAITSISATTYTAGTMIKSYNIALKKHLNIVLVMYILTAWLINLIVAEPTILVLFSFALNGILIPVILGGILHATRRKDIVGNYKHPLWMSAFGVVALIFTFISAFYMIYELRVLF</sequence>
<evidence type="ECO:0000313" key="7">
    <source>
        <dbReference type="Proteomes" id="UP000588186"/>
    </source>
</evidence>
<feature type="transmembrane region" description="Helical" evidence="5">
    <location>
        <begin position="90"/>
        <end position="118"/>
    </location>
</feature>
<keyword evidence="4 5" id="KW-0472">Membrane</keyword>
<keyword evidence="2 5" id="KW-0812">Transmembrane</keyword>
<feature type="transmembrane region" description="Helical" evidence="5">
    <location>
        <begin position="316"/>
        <end position="334"/>
    </location>
</feature>
<accession>A0A6V7R9R1</accession>
<feature type="transmembrane region" description="Helical" evidence="5">
    <location>
        <begin position="340"/>
        <end position="363"/>
    </location>
</feature>
<dbReference type="Pfam" id="PF01566">
    <property type="entry name" value="Nramp"/>
    <property type="match status" value="1"/>
</dbReference>
<evidence type="ECO:0000256" key="4">
    <source>
        <dbReference type="ARBA" id="ARBA00023136"/>
    </source>
</evidence>
<keyword evidence="7" id="KW-1185">Reference proteome</keyword>
<evidence type="ECO:0000256" key="2">
    <source>
        <dbReference type="ARBA" id="ARBA00022692"/>
    </source>
</evidence>
<dbReference type="EMBL" id="CAJEWB010000007">
    <property type="protein sequence ID" value="CAD2073883.1"/>
    <property type="molecule type" value="Genomic_DNA"/>
</dbReference>
<name>A0A6V7R9R1_9BACL</name>
<feature type="transmembrane region" description="Helical" evidence="5">
    <location>
        <begin position="47"/>
        <end position="69"/>
    </location>
</feature>
<feature type="transmembrane region" description="Helical" evidence="5">
    <location>
        <begin position="236"/>
        <end position="260"/>
    </location>
</feature>
<feature type="transmembrane region" description="Helical" evidence="5">
    <location>
        <begin position="375"/>
        <end position="398"/>
    </location>
</feature>
<dbReference type="Proteomes" id="UP000588186">
    <property type="component" value="Unassembled WGS sequence"/>
</dbReference>
<evidence type="ECO:0000256" key="3">
    <source>
        <dbReference type="ARBA" id="ARBA00022989"/>
    </source>
</evidence>
<evidence type="ECO:0000256" key="1">
    <source>
        <dbReference type="ARBA" id="ARBA00004141"/>
    </source>
</evidence>
<dbReference type="GO" id="GO:0016020">
    <property type="term" value="C:membrane"/>
    <property type="evidence" value="ECO:0007669"/>
    <property type="project" value="UniProtKB-SubCell"/>
</dbReference>
<feature type="transmembrane region" description="Helical" evidence="5">
    <location>
        <begin position="148"/>
        <end position="170"/>
    </location>
</feature>
<feature type="transmembrane region" description="Helical" evidence="5">
    <location>
        <begin position="280"/>
        <end position="304"/>
    </location>
</feature>
<evidence type="ECO:0000256" key="5">
    <source>
        <dbReference type="SAM" id="Phobius"/>
    </source>
</evidence>
<gene>
    <name evidence="6" type="ORF">JEOPIN946_00760</name>
</gene>
<proteinExistence type="predicted"/>
<dbReference type="GO" id="GO:0046873">
    <property type="term" value="F:metal ion transmembrane transporter activity"/>
    <property type="evidence" value="ECO:0007669"/>
    <property type="project" value="InterPro"/>
</dbReference>
<comment type="subcellular location">
    <subcellularLocation>
        <location evidence="1">Membrane</location>
        <topology evidence="1">Multi-pass membrane protein</topology>
    </subcellularLocation>
</comment>
<dbReference type="AlphaFoldDB" id="A0A6V7R9R1"/>
<dbReference type="RefSeq" id="WP_186077006.1">
    <property type="nucleotide sequence ID" value="NZ_CAJEWB010000007.1"/>
</dbReference>
<feature type="transmembrane region" description="Helical" evidence="5">
    <location>
        <begin position="124"/>
        <end position="141"/>
    </location>
</feature>
<feature type="transmembrane region" description="Helical" evidence="5">
    <location>
        <begin position="190"/>
        <end position="215"/>
    </location>
</feature>
<feature type="transmembrane region" description="Helical" evidence="5">
    <location>
        <begin position="16"/>
        <end position="35"/>
    </location>
</feature>
<keyword evidence="3 5" id="KW-1133">Transmembrane helix</keyword>
<evidence type="ECO:0000313" key="6">
    <source>
        <dbReference type="EMBL" id="CAD2073883.1"/>
    </source>
</evidence>
<reference evidence="6 7" key="1">
    <citation type="submission" date="2020-07" db="EMBL/GenBank/DDBJ databases">
        <authorList>
            <person name="Criscuolo A."/>
        </authorList>
    </citation>
    <scope>NUCLEOTIDE SEQUENCE [LARGE SCALE GENOMIC DNA]</scope>
    <source>
        <strain evidence="6">CIP107946</strain>
    </source>
</reference>